<reference evidence="1" key="1">
    <citation type="submission" date="2023-05" db="EMBL/GenBank/DDBJ databases">
        <title>Nepenthes gracilis genome sequencing.</title>
        <authorList>
            <person name="Fukushima K."/>
        </authorList>
    </citation>
    <scope>NUCLEOTIDE SEQUENCE</scope>
    <source>
        <strain evidence="1">SING2019-196</strain>
    </source>
</reference>
<protein>
    <submittedName>
        <fullName evidence="1">Uncharacterized protein</fullName>
    </submittedName>
</protein>
<evidence type="ECO:0000313" key="1">
    <source>
        <dbReference type="EMBL" id="GMH00519.1"/>
    </source>
</evidence>
<gene>
    <name evidence="1" type="ORF">Nepgr_002358</name>
</gene>
<comment type="caution">
    <text evidence="1">The sequence shown here is derived from an EMBL/GenBank/DDBJ whole genome shotgun (WGS) entry which is preliminary data.</text>
</comment>
<dbReference type="EMBL" id="BSYO01000002">
    <property type="protein sequence ID" value="GMH00519.1"/>
    <property type="molecule type" value="Genomic_DNA"/>
</dbReference>
<name>A0AAD3P9K2_NEPGR</name>
<dbReference type="Proteomes" id="UP001279734">
    <property type="component" value="Unassembled WGS sequence"/>
</dbReference>
<dbReference type="AlphaFoldDB" id="A0AAD3P9K2"/>
<accession>A0AAD3P9K2</accession>
<organism evidence="1 2">
    <name type="scientific">Nepenthes gracilis</name>
    <name type="common">Slender pitcher plant</name>
    <dbReference type="NCBI Taxonomy" id="150966"/>
    <lineage>
        <taxon>Eukaryota</taxon>
        <taxon>Viridiplantae</taxon>
        <taxon>Streptophyta</taxon>
        <taxon>Embryophyta</taxon>
        <taxon>Tracheophyta</taxon>
        <taxon>Spermatophyta</taxon>
        <taxon>Magnoliopsida</taxon>
        <taxon>eudicotyledons</taxon>
        <taxon>Gunneridae</taxon>
        <taxon>Pentapetalae</taxon>
        <taxon>Caryophyllales</taxon>
        <taxon>Nepenthaceae</taxon>
        <taxon>Nepenthes</taxon>
    </lineage>
</organism>
<proteinExistence type="predicted"/>
<sequence length="140" mass="15492">MAPMFSGYKQLRFVSTSLVSSSPAVLRQTFSPYREPICDALEEHFRHDDCSYSAVVYGGGRGMESKTVRLLMPALPSLLRTSSSYSWVQTKQIVSLLIQVACWNSQVLFDRIGPVSDCFCEIIGKRLGCLAILGAEISMS</sequence>
<evidence type="ECO:0000313" key="2">
    <source>
        <dbReference type="Proteomes" id="UP001279734"/>
    </source>
</evidence>
<keyword evidence="2" id="KW-1185">Reference proteome</keyword>